<name>A0ABY4E5D9_9NEIS</name>
<dbReference type="PANTHER" id="PTHR34387">
    <property type="entry name" value="SLR1258 PROTEIN"/>
    <property type="match status" value="1"/>
</dbReference>
<dbReference type="PANTHER" id="PTHR34387:SF1">
    <property type="entry name" value="PERIPLASMIC IMMUNOGENIC PROTEIN"/>
    <property type="match status" value="1"/>
</dbReference>
<proteinExistence type="predicted"/>
<protein>
    <submittedName>
        <fullName evidence="2">SIMPL domain-containing protein</fullName>
    </submittedName>
</protein>
<dbReference type="RefSeq" id="WP_058305002.1">
    <property type="nucleotide sequence ID" value="NZ_CABKVG010000005.1"/>
</dbReference>
<evidence type="ECO:0000256" key="1">
    <source>
        <dbReference type="SAM" id="SignalP"/>
    </source>
</evidence>
<dbReference type="Proteomes" id="UP000832011">
    <property type="component" value="Chromosome"/>
</dbReference>
<feature type="signal peptide" evidence="1">
    <location>
        <begin position="1"/>
        <end position="22"/>
    </location>
</feature>
<sequence>MAFWKTVAVLGVALGAASLAQAKDIHYNIIQLSDSAQMNVPQNQLNVTLVVESTAANRNDASRDNTVKLNRVMAAIEQAGLKGQLLNRSVNEHNEYVNNKMEKRGWRDYAQFSVFSEDTAKVNQLVAAVQQDARLESQNYGLTTAARRQYEMQLTEQAIHNFQQQAAHITRVLGARNYKIVELNVGDANVNVRPPRMYALAASAKMEMDNSGGVANDMAGETEITVNVSGSIQLQ</sequence>
<keyword evidence="3" id="KW-1185">Reference proteome</keyword>
<gene>
    <name evidence="2" type="ORF">LVJ82_06845</name>
</gene>
<accession>A0ABY4E5D9</accession>
<organism evidence="2 3">
    <name type="scientific">Vitreoscilla massiliensis</name>
    <dbReference type="NCBI Taxonomy" id="1689272"/>
    <lineage>
        <taxon>Bacteria</taxon>
        <taxon>Pseudomonadati</taxon>
        <taxon>Pseudomonadota</taxon>
        <taxon>Betaproteobacteria</taxon>
        <taxon>Neisseriales</taxon>
        <taxon>Neisseriaceae</taxon>
        <taxon>Vitreoscilla</taxon>
    </lineage>
</organism>
<evidence type="ECO:0000313" key="3">
    <source>
        <dbReference type="Proteomes" id="UP000832011"/>
    </source>
</evidence>
<dbReference type="EMBL" id="CP091511">
    <property type="protein sequence ID" value="UOO90677.1"/>
    <property type="molecule type" value="Genomic_DNA"/>
</dbReference>
<dbReference type="Gene3D" id="3.30.110.170">
    <property type="entry name" value="Protein of unknown function (DUF541), domain 1"/>
    <property type="match status" value="1"/>
</dbReference>
<dbReference type="InterPro" id="IPR052022">
    <property type="entry name" value="26kDa_periplasmic_antigen"/>
</dbReference>
<reference evidence="2 3" key="1">
    <citation type="journal article" date="2022" name="Res Sq">
        <title>Evolution of multicellular longitudinally dividing oral cavity symbionts (Neisseriaceae).</title>
        <authorList>
            <person name="Nyongesa S."/>
            <person name="Weber P."/>
            <person name="Bernet E."/>
            <person name="Pullido F."/>
            <person name="Nieckarz M."/>
            <person name="Delaby M."/>
            <person name="Nieves C."/>
            <person name="Viehboeck T."/>
            <person name="Krause N."/>
            <person name="Rivera-Millot A."/>
            <person name="Nakamura A."/>
            <person name="Vischer N."/>
            <person name="VanNieuwenhze M."/>
            <person name="Brun Y."/>
            <person name="Cava F."/>
            <person name="Bulgheresi S."/>
            <person name="Veyrier F."/>
        </authorList>
    </citation>
    <scope>NUCLEOTIDE SEQUENCE [LARGE SCALE GENOMIC DNA]</scope>
    <source>
        <strain evidence="2 3">SN4</strain>
    </source>
</reference>
<keyword evidence="1" id="KW-0732">Signal</keyword>
<dbReference type="InterPro" id="IPR007497">
    <property type="entry name" value="SIMPL/DUF541"/>
</dbReference>
<dbReference type="Pfam" id="PF04402">
    <property type="entry name" value="SIMPL"/>
    <property type="match status" value="1"/>
</dbReference>
<feature type="chain" id="PRO_5045660980" evidence="1">
    <location>
        <begin position="23"/>
        <end position="235"/>
    </location>
</feature>
<dbReference type="Gene3D" id="3.30.70.2970">
    <property type="entry name" value="Protein of unknown function (DUF541), domain 2"/>
    <property type="match status" value="1"/>
</dbReference>
<evidence type="ECO:0000313" key="2">
    <source>
        <dbReference type="EMBL" id="UOO90677.1"/>
    </source>
</evidence>